<protein>
    <recommendedName>
        <fullName evidence="1">PPC domain-containing protein</fullName>
    </recommendedName>
</protein>
<comment type="caution">
    <text evidence="2">The sequence shown here is derived from an EMBL/GenBank/DDBJ whole genome shotgun (WGS) entry which is preliminary data.</text>
</comment>
<feature type="domain" description="PPC" evidence="1">
    <location>
        <begin position="2"/>
        <end position="138"/>
    </location>
</feature>
<gene>
    <name evidence="2" type="ORF">DES41_10434</name>
</gene>
<dbReference type="Proteomes" id="UP000252884">
    <property type="component" value="Unassembled WGS sequence"/>
</dbReference>
<dbReference type="RefSeq" id="WP_425466367.1">
    <property type="nucleotide sequence ID" value="NZ_QPJK01000004.1"/>
</dbReference>
<dbReference type="PROSITE" id="PS51742">
    <property type="entry name" value="PPC"/>
    <property type="match status" value="1"/>
</dbReference>
<evidence type="ECO:0000259" key="1">
    <source>
        <dbReference type="PROSITE" id="PS51742"/>
    </source>
</evidence>
<dbReference type="AlphaFoldDB" id="A0A368XTJ7"/>
<evidence type="ECO:0000313" key="2">
    <source>
        <dbReference type="EMBL" id="RCW71215.1"/>
    </source>
</evidence>
<dbReference type="CDD" id="cd11378">
    <property type="entry name" value="DUF296"/>
    <property type="match status" value="1"/>
</dbReference>
<proteinExistence type="predicted"/>
<accession>A0A368XTJ7</accession>
<dbReference type="SUPFAM" id="SSF117856">
    <property type="entry name" value="AF0104/ALDC/Ptd012-like"/>
    <property type="match status" value="1"/>
</dbReference>
<dbReference type="Pfam" id="PF03479">
    <property type="entry name" value="PCC"/>
    <property type="match status" value="1"/>
</dbReference>
<keyword evidence="3" id="KW-1185">Reference proteome</keyword>
<dbReference type="PANTHER" id="PTHR34988">
    <property type="entry name" value="PROTEIN, PUTATIVE-RELATED"/>
    <property type="match status" value="1"/>
</dbReference>
<dbReference type="InterPro" id="IPR005175">
    <property type="entry name" value="PPC_dom"/>
</dbReference>
<name>A0A368XTJ7_9BURK</name>
<evidence type="ECO:0000313" key="3">
    <source>
        <dbReference type="Proteomes" id="UP000252884"/>
    </source>
</evidence>
<dbReference type="PANTHER" id="PTHR34988:SF1">
    <property type="entry name" value="DNA-BINDING PROTEIN"/>
    <property type="match status" value="1"/>
</dbReference>
<dbReference type="Gene3D" id="3.30.1330.80">
    <property type="entry name" value="Hypothetical protein, similar to alpha- acetolactate decarboxylase, domain 2"/>
    <property type="match status" value="1"/>
</dbReference>
<dbReference type="EMBL" id="QPJK01000004">
    <property type="protein sequence ID" value="RCW71215.1"/>
    <property type="molecule type" value="Genomic_DNA"/>
</dbReference>
<organism evidence="2 3">
    <name type="scientific">Pseudorhodoferax soli</name>
    <dbReference type="NCBI Taxonomy" id="545864"/>
    <lineage>
        <taxon>Bacteria</taxon>
        <taxon>Pseudomonadati</taxon>
        <taxon>Pseudomonadota</taxon>
        <taxon>Betaproteobacteria</taxon>
        <taxon>Burkholderiales</taxon>
        <taxon>Comamonadaceae</taxon>
    </lineage>
</organism>
<sequence length="140" mass="14816">MATELRIEVLRLHPGDDLRTALLHWSEAAARAPEPVQAACVLSAVGSLTRAMLRYADAAAGTRIDGPLELLSLAGTLGPGGLHLHASVSDAEGRVLGGHVMPGCNVRTTAEIVLGLLPAHQFDRVEDPLTGYLELLAQRR</sequence>
<reference evidence="2 3" key="1">
    <citation type="submission" date="2018-07" db="EMBL/GenBank/DDBJ databases">
        <title>Genomic Encyclopedia of Type Strains, Phase IV (KMG-IV): sequencing the most valuable type-strain genomes for metagenomic binning, comparative biology and taxonomic classification.</title>
        <authorList>
            <person name="Goeker M."/>
        </authorList>
    </citation>
    <scope>NUCLEOTIDE SEQUENCE [LARGE SCALE GENOMIC DNA]</scope>
    <source>
        <strain evidence="2 3">DSM 21634</strain>
    </source>
</reference>